<reference evidence="1" key="3">
    <citation type="submission" date="2015-04" db="UniProtKB">
        <authorList>
            <consortium name="EnsemblPlants"/>
        </authorList>
    </citation>
    <scope>IDENTIFICATION</scope>
</reference>
<dbReference type="AlphaFoldDB" id="A0A0D9VEA7"/>
<name>A0A0D9VEA7_9ORYZ</name>
<dbReference type="Gramene" id="LPERR02G09000.1">
    <property type="protein sequence ID" value="LPERR02G09000.1"/>
    <property type="gene ID" value="LPERR02G09000"/>
</dbReference>
<evidence type="ECO:0000313" key="1">
    <source>
        <dbReference type="EnsemblPlants" id="LPERR02G09000.1"/>
    </source>
</evidence>
<reference evidence="1 2" key="1">
    <citation type="submission" date="2012-08" db="EMBL/GenBank/DDBJ databases">
        <title>Oryza genome evolution.</title>
        <authorList>
            <person name="Wing R.A."/>
        </authorList>
    </citation>
    <scope>NUCLEOTIDE SEQUENCE</scope>
</reference>
<protein>
    <submittedName>
        <fullName evidence="1">Uncharacterized protein</fullName>
    </submittedName>
</protein>
<proteinExistence type="predicted"/>
<reference evidence="2" key="2">
    <citation type="submission" date="2013-12" db="EMBL/GenBank/DDBJ databases">
        <authorList>
            <person name="Yu Y."/>
            <person name="Lee S."/>
            <person name="de Baynast K."/>
            <person name="Wissotski M."/>
            <person name="Liu L."/>
            <person name="Talag J."/>
            <person name="Goicoechea J."/>
            <person name="Angelova A."/>
            <person name="Jetty R."/>
            <person name="Kudrna D."/>
            <person name="Golser W."/>
            <person name="Rivera L."/>
            <person name="Zhang J."/>
            <person name="Wing R."/>
        </authorList>
    </citation>
    <scope>NUCLEOTIDE SEQUENCE</scope>
</reference>
<dbReference type="EnsemblPlants" id="LPERR02G09000.1">
    <property type="protein sequence ID" value="LPERR02G09000.1"/>
    <property type="gene ID" value="LPERR02G09000"/>
</dbReference>
<evidence type="ECO:0000313" key="2">
    <source>
        <dbReference type="Proteomes" id="UP000032180"/>
    </source>
</evidence>
<sequence length="124" mass="13913">MRRQFLVWDPISGVRRRVDFPPVLADRTRIDVQSGTVLRLRAPDQDARDDGGFPLFQIVLVGINFVNSSVAFTLRRPANGAISSLNARRSTVRSKDYLQCSWCPDWGFTLLVALWVLGDSGSHP</sequence>
<dbReference type="Proteomes" id="UP000032180">
    <property type="component" value="Chromosome 2"/>
</dbReference>
<dbReference type="HOGENOM" id="CLU_2007201_0_0_1"/>
<keyword evidence="2" id="KW-1185">Reference proteome</keyword>
<organism evidence="1 2">
    <name type="scientific">Leersia perrieri</name>
    <dbReference type="NCBI Taxonomy" id="77586"/>
    <lineage>
        <taxon>Eukaryota</taxon>
        <taxon>Viridiplantae</taxon>
        <taxon>Streptophyta</taxon>
        <taxon>Embryophyta</taxon>
        <taxon>Tracheophyta</taxon>
        <taxon>Spermatophyta</taxon>
        <taxon>Magnoliopsida</taxon>
        <taxon>Liliopsida</taxon>
        <taxon>Poales</taxon>
        <taxon>Poaceae</taxon>
        <taxon>BOP clade</taxon>
        <taxon>Oryzoideae</taxon>
        <taxon>Oryzeae</taxon>
        <taxon>Oryzinae</taxon>
        <taxon>Leersia</taxon>
    </lineage>
</organism>
<accession>A0A0D9VEA7</accession>